<dbReference type="OrthoDB" id="949461at2"/>
<accession>A0A223NVN7</accession>
<dbReference type="AlphaFoldDB" id="A0A223NVN7"/>
<reference evidence="2 3" key="1">
    <citation type="submission" date="2017-08" db="EMBL/GenBank/DDBJ databases">
        <title>Complete genome sequence of Mucilaginibacter sp. strain BJC16-A31.</title>
        <authorList>
            <consortium name="Henan University of Science and Technology"/>
            <person name="You X."/>
        </authorList>
    </citation>
    <scope>NUCLEOTIDE SEQUENCE [LARGE SCALE GENOMIC DNA]</scope>
    <source>
        <strain evidence="2 3">BJC16-A31</strain>
    </source>
</reference>
<evidence type="ECO:0000256" key="1">
    <source>
        <dbReference type="SAM" id="Phobius"/>
    </source>
</evidence>
<sequence length="224" mass="25958">MSLTTRELDWINKRMDWYGIKFQEIFDEIADHIISAIEVERAAGDQRTIDNVFDKVTERDFGGYLGVDKIVTAYERAYRSRITKGLLENFKFYLKRPGVVAVMLFALVGFYLPRTKVTVLIMLSGLLLTAIIPLVYAYRNSPRITLDQGKQSIIESYMKTRALFLLTLINLILCLFGGAARTWDIVFLNPINYHPVIYMVLFVFFIIYGLSIIRLCRQEFKIAK</sequence>
<proteinExistence type="predicted"/>
<keyword evidence="1" id="KW-0812">Transmembrane</keyword>
<name>A0A223NVN7_9SPHI</name>
<protein>
    <submittedName>
        <fullName evidence="2">Uncharacterized protein</fullName>
    </submittedName>
</protein>
<gene>
    <name evidence="2" type="ORF">MuYL_1792</name>
</gene>
<dbReference type="EMBL" id="CP022743">
    <property type="protein sequence ID" value="ASU33688.1"/>
    <property type="molecule type" value="Genomic_DNA"/>
</dbReference>
<evidence type="ECO:0000313" key="2">
    <source>
        <dbReference type="EMBL" id="ASU33688.1"/>
    </source>
</evidence>
<keyword evidence="1" id="KW-1133">Transmembrane helix</keyword>
<organism evidence="2 3">
    <name type="scientific">Mucilaginibacter xinganensis</name>
    <dbReference type="NCBI Taxonomy" id="1234841"/>
    <lineage>
        <taxon>Bacteria</taxon>
        <taxon>Pseudomonadati</taxon>
        <taxon>Bacteroidota</taxon>
        <taxon>Sphingobacteriia</taxon>
        <taxon>Sphingobacteriales</taxon>
        <taxon>Sphingobacteriaceae</taxon>
        <taxon>Mucilaginibacter</taxon>
    </lineage>
</organism>
<feature type="transmembrane region" description="Helical" evidence="1">
    <location>
        <begin position="93"/>
        <end position="112"/>
    </location>
</feature>
<keyword evidence="3" id="KW-1185">Reference proteome</keyword>
<feature type="transmembrane region" description="Helical" evidence="1">
    <location>
        <begin position="195"/>
        <end position="216"/>
    </location>
</feature>
<evidence type="ECO:0000313" key="3">
    <source>
        <dbReference type="Proteomes" id="UP000215002"/>
    </source>
</evidence>
<dbReference type="RefSeq" id="WP_094570112.1">
    <property type="nucleotide sequence ID" value="NZ_CP022743.1"/>
</dbReference>
<feature type="transmembrane region" description="Helical" evidence="1">
    <location>
        <begin position="162"/>
        <end position="183"/>
    </location>
</feature>
<dbReference type="Proteomes" id="UP000215002">
    <property type="component" value="Chromosome"/>
</dbReference>
<dbReference type="KEGG" id="muc:MuYL_1792"/>
<feature type="transmembrane region" description="Helical" evidence="1">
    <location>
        <begin position="118"/>
        <end position="138"/>
    </location>
</feature>
<keyword evidence="1" id="KW-0472">Membrane</keyword>